<comment type="caution">
    <text evidence="1">The sequence shown here is derived from an EMBL/GenBank/DDBJ whole genome shotgun (WGS) entry which is preliminary data.</text>
</comment>
<gene>
    <name evidence="1" type="ORF">JOD64_004009</name>
</gene>
<accession>A0ABS2LXX4</accession>
<organism evidence="1 2">
    <name type="scientific">Micromonospora luteifusca</name>
    <dbReference type="NCBI Taxonomy" id="709860"/>
    <lineage>
        <taxon>Bacteria</taxon>
        <taxon>Bacillati</taxon>
        <taxon>Actinomycetota</taxon>
        <taxon>Actinomycetes</taxon>
        <taxon>Micromonosporales</taxon>
        <taxon>Micromonosporaceae</taxon>
        <taxon>Micromonospora</taxon>
    </lineage>
</organism>
<keyword evidence="2" id="KW-1185">Reference proteome</keyword>
<evidence type="ECO:0000313" key="2">
    <source>
        <dbReference type="Proteomes" id="UP000764837"/>
    </source>
</evidence>
<proteinExistence type="predicted"/>
<sequence>MPGSAAVPLEPIAAFAMKTVEYNAEPVAVAVTGRPSVAILRSQRLRALS</sequence>
<dbReference type="Proteomes" id="UP000764837">
    <property type="component" value="Unassembled WGS sequence"/>
</dbReference>
<reference evidence="1 2" key="1">
    <citation type="submission" date="2021-01" db="EMBL/GenBank/DDBJ databases">
        <title>Sequencing the genomes of 1000 actinobacteria strains.</title>
        <authorList>
            <person name="Klenk H.-P."/>
        </authorList>
    </citation>
    <scope>NUCLEOTIDE SEQUENCE [LARGE SCALE GENOMIC DNA]</scope>
    <source>
        <strain evidence="1 2">DSM 100204</strain>
    </source>
</reference>
<dbReference type="EMBL" id="JAFBBP010000001">
    <property type="protein sequence ID" value="MBM7492787.1"/>
    <property type="molecule type" value="Genomic_DNA"/>
</dbReference>
<protein>
    <submittedName>
        <fullName evidence="1">Uncharacterized protein</fullName>
    </submittedName>
</protein>
<name>A0ABS2LXX4_9ACTN</name>
<evidence type="ECO:0000313" key="1">
    <source>
        <dbReference type="EMBL" id="MBM7492787.1"/>
    </source>
</evidence>